<evidence type="ECO:0000313" key="4">
    <source>
        <dbReference type="Proteomes" id="UP001371305"/>
    </source>
</evidence>
<feature type="transmembrane region" description="Helical" evidence="2">
    <location>
        <begin position="29"/>
        <end position="52"/>
    </location>
</feature>
<comment type="caution">
    <text evidence="3">The sequence shown here is derived from an EMBL/GenBank/DDBJ whole genome shotgun (WGS) entry which is preliminary data.</text>
</comment>
<evidence type="ECO:0000256" key="2">
    <source>
        <dbReference type="SAM" id="Phobius"/>
    </source>
</evidence>
<gene>
    <name evidence="3" type="ORF">WKV53_12060</name>
</gene>
<evidence type="ECO:0000313" key="3">
    <source>
        <dbReference type="EMBL" id="MEK7951241.1"/>
    </source>
</evidence>
<feature type="compositionally biased region" description="Pro residues" evidence="1">
    <location>
        <begin position="1"/>
        <end position="20"/>
    </location>
</feature>
<sequence>MEPHLPPQPSPDAPAPPPGPEVRASRTKILLLFVVGTLSLMVVFGFLASVIFRSKKATERTEAINNIKQLNLALIDFDADYGRFPDDTTIADVRSKTHTTLALGTTTSNDYFRQLIAASNKSERIFWAPIPATPRKPNEVLGSDALKKGECSFAYIPGLTSSDDPATPVVMTPMIRGSYQFDPNVFAEKAVILRIDGSAKPETIRSSDRKVVIGGGKTLFDPSLPHWHGRRPDLKWPE</sequence>
<keyword evidence="2" id="KW-1133">Transmembrane helix</keyword>
<proteinExistence type="predicted"/>
<keyword evidence="2" id="KW-0472">Membrane</keyword>
<dbReference type="RefSeq" id="WP_341404843.1">
    <property type="nucleotide sequence ID" value="NZ_JBBUKT010000004.1"/>
</dbReference>
<dbReference type="EMBL" id="JBBUKT010000004">
    <property type="protein sequence ID" value="MEK7951241.1"/>
    <property type="molecule type" value="Genomic_DNA"/>
</dbReference>
<evidence type="ECO:0008006" key="5">
    <source>
        <dbReference type="Google" id="ProtNLM"/>
    </source>
</evidence>
<evidence type="ECO:0000256" key="1">
    <source>
        <dbReference type="SAM" id="MobiDB-lite"/>
    </source>
</evidence>
<keyword evidence="4" id="KW-1185">Reference proteome</keyword>
<reference evidence="3 4" key="1">
    <citation type="submission" date="2024-04" db="EMBL/GenBank/DDBJ databases">
        <title>Luteolibacter sp. isolated from soil.</title>
        <authorList>
            <person name="An J."/>
        </authorList>
    </citation>
    <scope>NUCLEOTIDE SEQUENCE [LARGE SCALE GENOMIC DNA]</scope>
    <source>
        <strain evidence="3 4">Y139</strain>
    </source>
</reference>
<protein>
    <recommendedName>
        <fullName evidence="5">DUF1559 domain-containing protein</fullName>
    </recommendedName>
</protein>
<name>A0ABU9AVR2_9BACT</name>
<feature type="region of interest" description="Disordered" evidence="1">
    <location>
        <begin position="1"/>
        <end position="21"/>
    </location>
</feature>
<dbReference type="Proteomes" id="UP001371305">
    <property type="component" value="Unassembled WGS sequence"/>
</dbReference>
<keyword evidence="2" id="KW-0812">Transmembrane</keyword>
<accession>A0ABU9AVR2</accession>
<organism evidence="3 4">
    <name type="scientific">Luteolibacter soli</name>
    <dbReference type="NCBI Taxonomy" id="3135280"/>
    <lineage>
        <taxon>Bacteria</taxon>
        <taxon>Pseudomonadati</taxon>
        <taxon>Verrucomicrobiota</taxon>
        <taxon>Verrucomicrobiia</taxon>
        <taxon>Verrucomicrobiales</taxon>
        <taxon>Verrucomicrobiaceae</taxon>
        <taxon>Luteolibacter</taxon>
    </lineage>
</organism>